<name>A0A318J153_9NEIS</name>
<evidence type="ECO:0000313" key="1">
    <source>
        <dbReference type="EMBL" id="PXX42254.1"/>
    </source>
</evidence>
<dbReference type="EMBL" id="QJKC01000020">
    <property type="protein sequence ID" value="PXX42254.1"/>
    <property type="molecule type" value="Genomic_DNA"/>
</dbReference>
<dbReference type="AlphaFoldDB" id="A0A318J153"/>
<evidence type="ECO:0000313" key="2">
    <source>
        <dbReference type="Proteomes" id="UP000248395"/>
    </source>
</evidence>
<reference evidence="1 2" key="1">
    <citation type="submission" date="2018-05" db="EMBL/GenBank/DDBJ databases">
        <title>Genomic Encyclopedia of Type Strains, Phase IV (KMG-IV): sequencing the most valuable type-strain genomes for metagenomic binning, comparative biology and taxonomic classification.</title>
        <authorList>
            <person name="Goeker M."/>
        </authorList>
    </citation>
    <scope>NUCLEOTIDE SEQUENCE [LARGE SCALE GENOMIC DNA]</scope>
    <source>
        <strain evidence="1 2">DSM 25134</strain>
    </source>
</reference>
<comment type="caution">
    <text evidence="1">The sequence shown here is derived from an EMBL/GenBank/DDBJ whole genome shotgun (WGS) entry which is preliminary data.</text>
</comment>
<proteinExistence type="predicted"/>
<protein>
    <submittedName>
        <fullName evidence="1">Uncharacterized protein</fullName>
    </submittedName>
</protein>
<dbReference type="RefSeq" id="WP_059284876.1">
    <property type="nucleotide sequence ID" value="NZ_LNQU01000010.1"/>
</dbReference>
<organism evidence="1 2">
    <name type="scientific">Aquitalea magnusonii</name>
    <dbReference type="NCBI Taxonomy" id="332411"/>
    <lineage>
        <taxon>Bacteria</taxon>
        <taxon>Pseudomonadati</taxon>
        <taxon>Pseudomonadota</taxon>
        <taxon>Betaproteobacteria</taxon>
        <taxon>Neisseriales</taxon>
        <taxon>Chromobacteriaceae</taxon>
        <taxon>Aquitalea</taxon>
    </lineage>
</organism>
<sequence>MDLESYAISCAHSDIEVNCIEMSRYKGQRRIYSMAALSLFDKEALSFPISLLVDKGLAVIRGDEIELLRYATKGGK</sequence>
<dbReference type="Proteomes" id="UP000248395">
    <property type="component" value="Unassembled WGS sequence"/>
</dbReference>
<gene>
    <name evidence="1" type="ORF">DFR38_12051</name>
</gene>
<keyword evidence="2" id="KW-1185">Reference proteome</keyword>
<accession>A0A318J153</accession>